<proteinExistence type="predicted"/>
<dbReference type="Proteomes" id="UP001235939">
    <property type="component" value="Chromosome 12"/>
</dbReference>
<evidence type="ECO:0000313" key="3">
    <source>
        <dbReference type="Proteomes" id="UP001235939"/>
    </source>
</evidence>
<feature type="domain" description="Protein kinase" evidence="1">
    <location>
        <begin position="295"/>
        <end position="529"/>
    </location>
</feature>
<gene>
    <name evidence="2" type="ORF">LAZ67_12000780</name>
</gene>
<dbReference type="InterPro" id="IPR000719">
    <property type="entry name" value="Prot_kinase_dom"/>
</dbReference>
<name>A0ABY6L0X3_9ARAC</name>
<dbReference type="Gene3D" id="3.30.200.20">
    <property type="entry name" value="Phosphorylase Kinase, domain 1"/>
    <property type="match status" value="1"/>
</dbReference>
<dbReference type="InterPro" id="IPR011009">
    <property type="entry name" value="Kinase-like_dom_sf"/>
</dbReference>
<evidence type="ECO:0000259" key="1">
    <source>
        <dbReference type="PROSITE" id="PS50011"/>
    </source>
</evidence>
<dbReference type="SUPFAM" id="SSF56112">
    <property type="entry name" value="Protein kinase-like (PK-like)"/>
    <property type="match status" value="2"/>
</dbReference>
<dbReference type="Pfam" id="PF00069">
    <property type="entry name" value="Pkinase"/>
    <property type="match status" value="2"/>
</dbReference>
<feature type="domain" description="Protein kinase" evidence="1">
    <location>
        <begin position="1"/>
        <end position="302"/>
    </location>
</feature>
<keyword evidence="3" id="KW-1185">Reference proteome</keyword>
<dbReference type="PANTHER" id="PTHR22961:SF13">
    <property type="entry name" value="TRIBBLES"/>
    <property type="match status" value="1"/>
</dbReference>
<evidence type="ECO:0000313" key="2">
    <source>
        <dbReference type="EMBL" id="UYV74748.1"/>
    </source>
</evidence>
<dbReference type="InterPro" id="IPR024104">
    <property type="entry name" value="Tribbles/Ser_Thr_kinase_40"/>
</dbReference>
<sequence length="548" mass="60548">MRSSTLLHLNVRDAAAAAVAPLKISGLGVPQTPPESLSPNLQPPSPPLPTTALPVPVPCCLGPYLLTGPLPGSSLISCVHLPTEEHLVCKVVGRREAELAARLGPHGANPVLEALSGPNWIALVHRPGHGDLHSYVRCCRRLPEPEAARLFRQLAAVVSAAHQQNVVLRDLKLRKFVFADPNRTELKLETLDDAILLPDGDDRLSDRHGCPAYVSPELLEDGCYSGKAADCWSLGIMLYVMLVGRYPFHDADPPTVLARVKSGRFSIPDCLSPPARCLIRSLLRRNPEERLRADEVLDHPWLRYPISCVPRRCPLDQVVGRREAELAARLGPHGANPVLEALSGPNWIALVHRPGHGDLHSYVRCCRRLPEPEAARLFRQLAAVVSAAHQQNVVLRDLKLRKFVFADPNRTELKLETLDDAILLPDGDDRLSDRHGCPAYVSPELLEDGCYSGKAADCWSLGIMLYVMLVGRYPFHDADPPTVLARVKSGRFSIPDCLSPPARCLIRSLLRRNPEERLRADEVLDHPWLRYPISCVPRRCPLDQVVPS</sequence>
<protein>
    <submittedName>
        <fullName evidence="2">TRIB2</fullName>
    </submittedName>
</protein>
<dbReference type="SMART" id="SM00220">
    <property type="entry name" value="S_TKc"/>
    <property type="match status" value="2"/>
</dbReference>
<organism evidence="2 3">
    <name type="scientific">Cordylochernes scorpioides</name>
    <dbReference type="NCBI Taxonomy" id="51811"/>
    <lineage>
        <taxon>Eukaryota</taxon>
        <taxon>Metazoa</taxon>
        <taxon>Ecdysozoa</taxon>
        <taxon>Arthropoda</taxon>
        <taxon>Chelicerata</taxon>
        <taxon>Arachnida</taxon>
        <taxon>Pseudoscorpiones</taxon>
        <taxon>Cheliferoidea</taxon>
        <taxon>Chernetidae</taxon>
        <taxon>Cordylochernes</taxon>
    </lineage>
</organism>
<dbReference type="PANTHER" id="PTHR22961">
    <property type="entry name" value="SER/THR PROTEIN KINASE-TRB"/>
    <property type="match status" value="1"/>
</dbReference>
<reference evidence="2 3" key="1">
    <citation type="submission" date="2022-01" db="EMBL/GenBank/DDBJ databases">
        <title>A chromosomal length assembly of Cordylochernes scorpioides.</title>
        <authorList>
            <person name="Zeh D."/>
            <person name="Zeh J."/>
        </authorList>
    </citation>
    <scope>NUCLEOTIDE SEQUENCE [LARGE SCALE GENOMIC DNA]</scope>
    <source>
        <strain evidence="2">IN4F17</strain>
        <tissue evidence="2">Whole Body</tissue>
    </source>
</reference>
<dbReference type="Gene3D" id="1.10.510.10">
    <property type="entry name" value="Transferase(Phosphotransferase) domain 1"/>
    <property type="match status" value="2"/>
</dbReference>
<dbReference type="PROSITE" id="PS50011">
    <property type="entry name" value="PROTEIN_KINASE_DOM"/>
    <property type="match status" value="2"/>
</dbReference>
<dbReference type="EMBL" id="CP092874">
    <property type="protein sequence ID" value="UYV74748.1"/>
    <property type="molecule type" value="Genomic_DNA"/>
</dbReference>
<accession>A0ABY6L0X3</accession>